<proteinExistence type="predicted"/>
<dbReference type="SUPFAM" id="SSF69593">
    <property type="entry name" value="Glycerol-3-phosphate (1)-acyltransferase"/>
    <property type="match status" value="1"/>
</dbReference>
<reference evidence="4" key="1">
    <citation type="journal article" date="2014" name="Int. J. Syst. Evol. Microbiol.">
        <title>Complete genome sequence of Corynebacterium casei LMG S-19264T (=DSM 44701T), isolated from a smear-ripened cheese.</title>
        <authorList>
            <consortium name="US DOE Joint Genome Institute (JGI-PGF)"/>
            <person name="Walter F."/>
            <person name="Albersmeier A."/>
            <person name="Kalinowski J."/>
            <person name="Ruckert C."/>
        </authorList>
    </citation>
    <scope>NUCLEOTIDE SEQUENCE</scope>
    <source>
        <strain evidence="4">CGMCC 1.12987</strain>
    </source>
</reference>
<comment type="caution">
    <text evidence="4">The sequence shown here is derived from an EMBL/GenBank/DDBJ whole genome shotgun (WGS) entry which is preliminary data.</text>
</comment>
<dbReference type="EMBL" id="BMGR01000016">
    <property type="protein sequence ID" value="GGG20742.1"/>
    <property type="molecule type" value="Genomic_DNA"/>
</dbReference>
<dbReference type="GO" id="GO:0006654">
    <property type="term" value="P:phosphatidic acid biosynthetic process"/>
    <property type="evidence" value="ECO:0007669"/>
    <property type="project" value="TreeGrafter"/>
</dbReference>
<reference evidence="4" key="2">
    <citation type="submission" date="2020-09" db="EMBL/GenBank/DDBJ databases">
        <authorList>
            <person name="Sun Q."/>
            <person name="Zhou Y."/>
        </authorList>
    </citation>
    <scope>NUCLEOTIDE SEQUENCE</scope>
    <source>
        <strain evidence="4">CGMCC 1.12987</strain>
    </source>
</reference>
<evidence type="ECO:0000313" key="5">
    <source>
        <dbReference type="Proteomes" id="UP000644756"/>
    </source>
</evidence>
<evidence type="ECO:0000256" key="1">
    <source>
        <dbReference type="ARBA" id="ARBA00022679"/>
    </source>
</evidence>
<evidence type="ECO:0000256" key="2">
    <source>
        <dbReference type="ARBA" id="ARBA00023315"/>
    </source>
</evidence>
<feature type="domain" description="Phospholipid/glycerol acyltransferase" evidence="3">
    <location>
        <begin position="44"/>
        <end position="161"/>
    </location>
</feature>
<evidence type="ECO:0000313" key="4">
    <source>
        <dbReference type="EMBL" id="GGG20742.1"/>
    </source>
</evidence>
<dbReference type="SMART" id="SM00563">
    <property type="entry name" value="PlsC"/>
    <property type="match status" value="1"/>
</dbReference>
<dbReference type="GO" id="GO:0003841">
    <property type="term" value="F:1-acylglycerol-3-phosphate O-acyltransferase activity"/>
    <property type="evidence" value="ECO:0007669"/>
    <property type="project" value="TreeGrafter"/>
</dbReference>
<organism evidence="4 5">
    <name type="scientific">Paenibacillus abyssi</name>
    <dbReference type="NCBI Taxonomy" id="1340531"/>
    <lineage>
        <taxon>Bacteria</taxon>
        <taxon>Bacillati</taxon>
        <taxon>Bacillota</taxon>
        <taxon>Bacilli</taxon>
        <taxon>Bacillales</taxon>
        <taxon>Paenibacillaceae</taxon>
        <taxon>Paenibacillus</taxon>
    </lineage>
</organism>
<dbReference type="GO" id="GO:0005886">
    <property type="term" value="C:plasma membrane"/>
    <property type="evidence" value="ECO:0007669"/>
    <property type="project" value="TreeGrafter"/>
</dbReference>
<keyword evidence="2 4" id="KW-0012">Acyltransferase</keyword>
<keyword evidence="1" id="KW-0808">Transferase</keyword>
<protein>
    <submittedName>
        <fullName evidence="4">Glycerol acyltransferase</fullName>
    </submittedName>
</protein>
<keyword evidence="5" id="KW-1185">Reference proteome</keyword>
<accession>A0A917LFY3</accession>
<sequence>MIEAVKSRWFDTVFFHYNKHCLLRRHFHSIGLQGSLDPQEQQGILYVMNHSSWWDGLIAYHLFRTCSRGDHYVMMDEKQMRQYRFFRKLGAFSIDKSSSRGLTQSLKYAVSLLDAGKQVWIYPQGDIQHLEKQPLVFQNGIGFLLERSPKTAVIPVTIYYTMGHYQKAEVTLAAGEPIRYPWNELGRAEAVRLISDHFNVQLLRHKELVVSGTAAGSDFAQLLRPGRSTSDRFDAVKKRVDAWKSFFGSS</sequence>
<dbReference type="Proteomes" id="UP000644756">
    <property type="component" value="Unassembled WGS sequence"/>
</dbReference>
<name>A0A917LFY3_9BACL</name>
<dbReference type="PANTHER" id="PTHR10434:SF11">
    <property type="entry name" value="1-ACYL-SN-GLYCEROL-3-PHOSPHATE ACYLTRANSFERASE"/>
    <property type="match status" value="1"/>
</dbReference>
<dbReference type="InterPro" id="IPR002123">
    <property type="entry name" value="Plipid/glycerol_acylTrfase"/>
</dbReference>
<gene>
    <name evidence="4" type="ORF">GCM10010916_41840</name>
</gene>
<dbReference type="Pfam" id="PF01553">
    <property type="entry name" value="Acyltransferase"/>
    <property type="match status" value="1"/>
</dbReference>
<dbReference type="AlphaFoldDB" id="A0A917LFY3"/>
<dbReference type="RefSeq" id="WP_188533020.1">
    <property type="nucleotide sequence ID" value="NZ_BMGR01000016.1"/>
</dbReference>
<evidence type="ECO:0000259" key="3">
    <source>
        <dbReference type="SMART" id="SM00563"/>
    </source>
</evidence>
<dbReference type="CDD" id="cd06551">
    <property type="entry name" value="LPLAT"/>
    <property type="match status" value="1"/>
</dbReference>
<dbReference type="PANTHER" id="PTHR10434">
    <property type="entry name" value="1-ACYL-SN-GLYCEROL-3-PHOSPHATE ACYLTRANSFERASE"/>
    <property type="match status" value="1"/>
</dbReference>